<dbReference type="OrthoDB" id="3640at2759"/>
<protein>
    <submittedName>
        <fullName evidence="3">USP8_dimer domain-containing protein</fullName>
    </submittedName>
</protein>
<feature type="domain" description="USP8 dimerisation" evidence="2">
    <location>
        <begin position="5"/>
        <end position="105"/>
    </location>
</feature>
<dbReference type="Pfam" id="PF08969">
    <property type="entry name" value="USP8_dimer"/>
    <property type="match status" value="1"/>
</dbReference>
<comment type="caution">
    <text evidence="3">The sequence shown here is derived from an EMBL/GenBank/DDBJ whole genome shotgun (WGS) entry which is preliminary data.</text>
</comment>
<organism evidence="3 4">
    <name type="scientific">Meloidogyne graminicola</name>
    <dbReference type="NCBI Taxonomy" id="189291"/>
    <lineage>
        <taxon>Eukaryota</taxon>
        <taxon>Metazoa</taxon>
        <taxon>Ecdysozoa</taxon>
        <taxon>Nematoda</taxon>
        <taxon>Chromadorea</taxon>
        <taxon>Rhabditida</taxon>
        <taxon>Tylenchina</taxon>
        <taxon>Tylenchomorpha</taxon>
        <taxon>Tylenchoidea</taxon>
        <taxon>Meloidogynidae</taxon>
        <taxon>Meloidogyninae</taxon>
        <taxon>Meloidogyne</taxon>
    </lineage>
</organism>
<dbReference type="GO" id="GO:0016579">
    <property type="term" value="P:protein deubiquitination"/>
    <property type="evidence" value="ECO:0007669"/>
    <property type="project" value="UniProtKB-ARBA"/>
</dbReference>
<accession>A0A8S9ZCW4</accession>
<dbReference type="EMBL" id="JABEBT010000191">
    <property type="protein sequence ID" value="KAF7625944.1"/>
    <property type="molecule type" value="Genomic_DNA"/>
</dbReference>
<dbReference type="InterPro" id="IPR015063">
    <property type="entry name" value="USP8_dimer"/>
</dbReference>
<feature type="region of interest" description="Disordered" evidence="1">
    <location>
        <begin position="102"/>
        <end position="146"/>
    </location>
</feature>
<reference evidence="3" key="1">
    <citation type="journal article" date="2020" name="Ecol. Evol.">
        <title>Genome structure and content of the rice root-knot nematode (Meloidogyne graminicola).</title>
        <authorList>
            <person name="Phan N.T."/>
            <person name="Danchin E.G.J."/>
            <person name="Klopp C."/>
            <person name="Perfus-Barbeoch L."/>
            <person name="Kozlowski D.K."/>
            <person name="Koutsovoulos G.D."/>
            <person name="Lopez-Roques C."/>
            <person name="Bouchez O."/>
            <person name="Zahm M."/>
            <person name="Besnard G."/>
            <person name="Bellafiore S."/>
        </authorList>
    </citation>
    <scope>NUCLEOTIDE SEQUENCE</scope>
    <source>
        <strain evidence="3">VN-18</strain>
    </source>
</reference>
<keyword evidence="4" id="KW-1185">Reference proteome</keyword>
<name>A0A8S9ZCW4_9BILA</name>
<evidence type="ECO:0000256" key="1">
    <source>
        <dbReference type="SAM" id="MobiDB-lite"/>
    </source>
</evidence>
<feature type="compositionally biased region" description="Polar residues" evidence="1">
    <location>
        <begin position="113"/>
        <end position="131"/>
    </location>
</feature>
<evidence type="ECO:0000313" key="4">
    <source>
        <dbReference type="Proteomes" id="UP000605970"/>
    </source>
</evidence>
<evidence type="ECO:0000259" key="2">
    <source>
        <dbReference type="Pfam" id="PF08969"/>
    </source>
</evidence>
<dbReference type="Proteomes" id="UP000605970">
    <property type="component" value="Unassembled WGS sequence"/>
</dbReference>
<sequence>MESTKKLSELVEQARPPELPHNMTLEKCLGLINDMHQSGVHYSGKDEERAFLFFLRFTSMVVEELPKQPCFALLSPTDKYILDARTLNAIISAEQLKRRIRQSRYDNERESARNASSAGTSDQQQVPTTSRVSSQQNSSNVPSSSPIGPQELEHLLVPDQMLCPYVRCHLVSMQPIVFQRVIIPNNIPELFLSQIKADSATHGGAFALLYGRLNDHVVSRNNFFFEVSKSVIVSKMFPCSLDTISARNFRRFVPDQDSSDDIPIVGCICSSLSKACQAGFFRVCQISEMVCIVCPPGPNRTILLHLVNMSPSGGASPANANCLTSIPSVMLCSHQHITDSIVASIVRLENNGTTPISFHQQQQNGIASLSSNVDVDNNNTGLPQKNTAVKIPPKIEPSDEIITETNNGNDNNNINSSTNCPS</sequence>
<feature type="compositionally biased region" description="Low complexity" evidence="1">
    <location>
        <begin position="132"/>
        <end position="146"/>
    </location>
</feature>
<feature type="compositionally biased region" description="Basic and acidic residues" evidence="1">
    <location>
        <begin position="103"/>
        <end position="112"/>
    </location>
</feature>
<proteinExistence type="predicted"/>
<feature type="compositionally biased region" description="Low complexity" evidence="1">
    <location>
        <begin position="403"/>
        <end position="422"/>
    </location>
</feature>
<dbReference type="AlphaFoldDB" id="A0A8S9ZCW4"/>
<evidence type="ECO:0000313" key="3">
    <source>
        <dbReference type="EMBL" id="KAF7625944.1"/>
    </source>
</evidence>
<dbReference type="Gene3D" id="1.20.58.80">
    <property type="entry name" value="Phosphotransferase system, lactose/cellobiose-type IIA subunit"/>
    <property type="match status" value="1"/>
</dbReference>
<gene>
    <name evidence="3" type="ORF">Mgra_00009867</name>
</gene>
<feature type="region of interest" description="Disordered" evidence="1">
    <location>
        <begin position="399"/>
        <end position="422"/>
    </location>
</feature>